<evidence type="ECO:0000259" key="4">
    <source>
        <dbReference type="PROSITE" id="PS50887"/>
    </source>
</evidence>
<dbReference type="CDD" id="cd01948">
    <property type="entry name" value="EAL"/>
    <property type="match status" value="1"/>
</dbReference>
<dbReference type="EMBL" id="JALJXV010000001">
    <property type="protein sequence ID" value="MCP1673453.1"/>
    <property type="molecule type" value="Genomic_DNA"/>
</dbReference>
<organism evidence="5 6">
    <name type="scientific">Natronocella acetinitrilica</name>
    <dbReference type="NCBI Taxonomy" id="414046"/>
    <lineage>
        <taxon>Bacteria</taxon>
        <taxon>Pseudomonadati</taxon>
        <taxon>Pseudomonadota</taxon>
        <taxon>Gammaproteobacteria</taxon>
        <taxon>Chromatiales</taxon>
        <taxon>Ectothiorhodospiraceae</taxon>
        <taxon>Natronocella</taxon>
    </lineage>
</organism>
<proteinExistence type="predicted"/>
<dbReference type="Gene3D" id="3.30.450.40">
    <property type="match status" value="1"/>
</dbReference>
<dbReference type="RefSeq" id="WP_253473830.1">
    <property type="nucleotide sequence ID" value="NZ_JALJXV010000001.1"/>
</dbReference>
<accession>A0AAE3G2X9</accession>
<dbReference type="Proteomes" id="UP001205843">
    <property type="component" value="Unassembled WGS sequence"/>
</dbReference>
<evidence type="ECO:0000259" key="3">
    <source>
        <dbReference type="PROSITE" id="PS50883"/>
    </source>
</evidence>
<dbReference type="PANTHER" id="PTHR44757:SF2">
    <property type="entry name" value="BIOFILM ARCHITECTURE MAINTENANCE PROTEIN MBAA"/>
    <property type="match status" value="1"/>
</dbReference>
<dbReference type="Pfam" id="PF01590">
    <property type="entry name" value="GAF"/>
    <property type="match status" value="1"/>
</dbReference>
<dbReference type="InterPro" id="IPR035919">
    <property type="entry name" value="EAL_sf"/>
</dbReference>
<dbReference type="EC" id="3.1.4.52" evidence="1"/>
<sequence length="753" mass="83629">MVERWQVADYDDLIPSDDAETEPGGLSAMELQALAQSSRDTVVVLDASGVVIRTWNGSGGGLGLSPGQPLTLHLLQDDATAVQRALQYCLSHGQPEPVSFSSRLPAASGAQAFSAILRKMRNGEVMCIAQDVTAQQAADSALARHLAVERLLRSFSGQFINIAPDGIDRAIDHALSELGDYCDVDRVYLYQLAEHEQYLVHTHGWYRRSRDGRLPFGKRIAVSRLPWLHRRLYNRSLIQVANLDMLPSEAHGEHAMLQQRGVTGLIIAPIVYSGRLHAFLGLDAGQTEAHWNQEQIHLVTAAAEIFASALQRKQSERRIFRLAYYDRLTGLPNRMLLRQRLKQFMHERGDHGFALAVLDLDDASNINDLLGHDVGDLLLKSLSGRLEAFAPAGHPLARWGGDEFVLTLPDADSDTAALVRQVQQLREVLGEPVRIAGHELRVSSSVGIARYPGHASSVDELFRYAEMALRQAKQQGREGLAIYENHLERRATYRSQVETRMRLALEQGAFELHYQPLVRTQDTNRIAGAEALLRWHDKELGTIPPDEFIDVAEETGLIVPLGDWVLEQACRDLAAWRAEGLHIPRVSVNVSGHQLLDDRLPRTLAQALKRHGLPPTAIELEITETTLMEREKGSLPLLQQLRDLGVGIAVDDFGTGYSSLSKIKHLPVTVLKIDRSFIQDIFTDDNDKAIIIAIVAMAHQLQLRTVAEGVETPEQLAFLRDNGCDLSQGYLHSRPCSATALRDLLRAAPRDQT</sequence>
<name>A0AAE3G2X9_9GAMM</name>
<dbReference type="SUPFAM" id="SSF55781">
    <property type="entry name" value="GAF domain-like"/>
    <property type="match status" value="1"/>
</dbReference>
<keyword evidence="6" id="KW-1185">Reference proteome</keyword>
<dbReference type="InterPro" id="IPR001633">
    <property type="entry name" value="EAL_dom"/>
</dbReference>
<dbReference type="InterPro" id="IPR003018">
    <property type="entry name" value="GAF"/>
</dbReference>
<dbReference type="SUPFAM" id="SSF141868">
    <property type="entry name" value="EAL domain-like"/>
    <property type="match status" value="1"/>
</dbReference>
<dbReference type="SUPFAM" id="SSF55073">
    <property type="entry name" value="Nucleotide cyclase"/>
    <property type="match status" value="1"/>
</dbReference>
<protein>
    <recommendedName>
        <fullName evidence="1">cyclic-guanylate-specific phosphodiesterase</fullName>
        <ecNumber evidence="1">3.1.4.52</ecNumber>
    </recommendedName>
</protein>
<feature type="domain" description="GGDEF" evidence="4">
    <location>
        <begin position="351"/>
        <end position="485"/>
    </location>
</feature>
<reference evidence="5" key="1">
    <citation type="submission" date="2022-03" db="EMBL/GenBank/DDBJ databases">
        <title>Genomic Encyclopedia of Type Strains, Phase III (KMG-III): the genomes of soil and plant-associated and newly described type strains.</title>
        <authorList>
            <person name="Whitman W."/>
        </authorList>
    </citation>
    <scope>NUCLEOTIDE SEQUENCE</scope>
    <source>
        <strain evidence="5">ANL 6-2</strain>
    </source>
</reference>
<dbReference type="AlphaFoldDB" id="A0AAE3G2X9"/>
<dbReference type="SMART" id="SM00052">
    <property type="entry name" value="EAL"/>
    <property type="match status" value="1"/>
</dbReference>
<dbReference type="InterPro" id="IPR029016">
    <property type="entry name" value="GAF-like_dom_sf"/>
</dbReference>
<dbReference type="Gene3D" id="3.30.70.270">
    <property type="match status" value="1"/>
</dbReference>
<dbReference type="GO" id="GO:0071111">
    <property type="term" value="F:cyclic-guanylate-specific phosphodiesterase activity"/>
    <property type="evidence" value="ECO:0007669"/>
    <property type="project" value="UniProtKB-EC"/>
</dbReference>
<evidence type="ECO:0000313" key="5">
    <source>
        <dbReference type="EMBL" id="MCP1673453.1"/>
    </source>
</evidence>
<evidence type="ECO:0000256" key="1">
    <source>
        <dbReference type="ARBA" id="ARBA00012282"/>
    </source>
</evidence>
<keyword evidence="2" id="KW-0973">c-di-GMP</keyword>
<dbReference type="SMART" id="SM00267">
    <property type="entry name" value="GGDEF"/>
    <property type="match status" value="1"/>
</dbReference>
<dbReference type="InterPro" id="IPR000160">
    <property type="entry name" value="GGDEF_dom"/>
</dbReference>
<dbReference type="Pfam" id="PF00563">
    <property type="entry name" value="EAL"/>
    <property type="match status" value="1"/>
</dbReference>
<dbReference type="SMART" id="SM00065">
    <property type="entry name" value="GAF"/>
    <property type="match status" value="1"/>
</dbReference>
<dbReference type="FunFam" id="3.20.20.450:FF:000001">
    <property type="entry name" value="Cyclic di-GMP phosphodiesterase yahA"/>
    <property type="match status" value="1"/>
</dbReference>
<dbReference type="Pfam" id="PF00990">
    <property type="entry name" value="GGDEF"/>
    <property type="match status" value="1"/>
</dbReference>
<dbReference type="InterPro" id="IPR052155">
    <property type="entry name" value="Biofilm_reg_signaling"/>
</dbReference>
<dbReference type="PANTHER" id="PTHR44757">
    <property type="entry name" value="DIGUANYLATE CYCLASE DGCP"/>
    <property type="match status" value="1"/>
</dbReference>
<feature type="domain" description="EAL" evidence="3">
    <location>
        <begin position="494"/>
        <end position="749"/>
    </location>
</feature>
<dbReference type="PROSITE" id="PS50883">
    <property type="entry name" value="EAL"/>
    <property type="match status" value="1"/>
</dbReference>
<evidence type="ECO:0000313" key="6">
    <source>
        <dbReference type="Proteomes" id="UP001205843"/>
    </source>
</evidence>
<dbReference type="NCBIfam" id="TIGR00254">
    <property type="entry name" value="GGDEF"/>
    <property type="match status" value="1"/>
</dbReference>
<dbReference type="PROSITE" id="PS50887">
    <property type="entry name" value="GGDEF"/>
    <property type="match status" value="1"/>
</dbReference>
<dbReference type="InterPro" id="IPR029787">
    <property type="entry name" value="Nucleotide_cyclase"/>
</dbReference>
<gene>
    <name evidence="5" type="ORF">J2T57_000545</name>
</gene>
<dbReference type="Gene3D" id="3.20.20.450">
    <property type="entry name" value="EAL domain"/>
    <property type="match status" value="1"/>
</dbReference>
<evidence type="ECO:0000256" key="2">
    <source>
        <dbReference type="ARBA" id="ARBA00022636"/>
    </source>
</evidence>
<dbReference type="CDD" id="cd01949">
    <property type="entry name" value="GGDEF"/>
    <property type="match status" value="1"/>
</dbReference>
<comment type="caution">
    <text evidence="5">The sequence shown here is derived from an EMBL/GenBank/DDBJ whole genome shotgun (WGS) entry which is preliminary data.</text>
</comment>
<dbReference type="InterPro" id="IPR043128">
    <property type="entry name" value="Rev_trsase/Diguanyl_cyclase"/>
</dbReference>